<dbReference type="GO" id="GO:0016765">
    <property type="term" value="F:transferase activity, transferring alkyl or aryl (other than methyl) groups"/>
    <property type="evidence" value="ECO:0007669"/>
    <property type="project" value="InterPro"/>
</dbReference>
<dbReference type="GO" id="GO:0009820">
    <property type="term" value="P:alkaloid metabolic process"/>
    <property type="evidence" value="ECO:0007669"/>
    <property type="project" value="InterPro"/>
</dbReference>
<protein>
    <submittedName>
        <fullName evidence="3">Tryptophan dimethylallyltransferase-domain-containing protein</fullName>
    </submittedName>
</protein>
<dbReference type="Pfam" id="PF11991">
    <property type="entry name" value="Trp_DMAT"/>
    <property type="match status" value="1"/>
</dbReference>
<name>A0A5N6VDF6_9EURO</name>
<dbReference type="PANTHER" id="PTHR40627:SF3">
    <property type="entry name" value="PRENYLTRANSFERASE ASQH2-RELATED"/>
    <property type="match status" value="1"/>
</dbReference>
<organism evidence="3 4">
    <name type="scientific">Aspergillus transmontanensis</name>
    <dbReference type="NCBI Taxonomy" id="1034304"/>
    <lineage>
        <taxon>Eukaryota</taxon>
        <taxon>Fungi</taxon>
        <taxon>Dikarya</taxon>
        <taxon>Ascomycota</taxon>
        <taxon>Pezizomycotina</taxon>
        <taxon>Eurotiomycetes</taxon>
        <taxon>Eurotiomycetidae</taxon>
        <taxon>Eurotiales</taxon>
        <taxon>Aspergillaceae</taxon>
        <taxon>Aspergillus</taxon>
        <taxon>Aspergillus subgen. Circumdati</taxon>
    </lineage>
</organism>
<dbReference type="InterPro" id="IPR017795">
    <property type="entry name" value="ABBA_NscD-like"/>
</dbReference>
<evidence type="ECO:0000256" key="1">
    <source>
        <dbReference type="ARBA" id="ARBA00010209"/>
    </source>
</evidence>
<comment type="similarity">
    <text evidence="1">Belongs to the tryptophan dimethylallyltransferase family.</text>
</comment>
<keyword evidence="2 3" id="KW-0808">Transferase</keyword>
<evidence type="ECO:0000256" key="2">
    <source>
        <dbReference type="ARBA" id="ARBA00022679"/>
    </source>
</evidence>
<accession>A0A5N6VDF6</accession>
<dbReference type="PANTHER" id="PTHR40627">
    <property type="entry name" value="INDOLE PRENYLTRANSFERASE TDIB-RELATED"/>
    <property type="match status" value="1"/>
</dbReference>
<evidence type="ECO:0000313" key="4">
    <source>
        <dbReference type="Proteomes" id="UP000325433"/>
    </source>
</evidence>
<evidence type="ECO:0000313" key="3">
    <source>
        <dbReference type="EMBL" id="KAE8306363.1"/>
    </source>
</evidence>
<dbReference type="Proteomes" id="UP000325433">
    <property type="component" value="Unassembled WGS sequence"/>
</dbReference>
<keyword evidence="4" id="KW-1185">Reference proteome</keyword>
<sequence>MTPLAQKMIDWRAKRPAGPNVNTWIGAAGATDRLEQTSPLDPPTQIKKSSTNFYASELQVDVNMVEDIWTFGGLRTDADALAGLELLRQFWSDLRMREGYYTMPLSMCKLGKPSAGYEAPMMFHFHLDGSCSPFPGPQMYVCVFGMNSRGLISRLATFFDRAI</sequence>
<reference evidence="4" key="1">
    <citation type="submission" date="2019-04" db="EMBL/GenBank/DDBJ databases">
        <title>Friends and foes A comparative genomics studyof 23 Aspergillus species from section Flavi.</title>
        <authorList>
            <consortium name="DOE Joint Genome Institute"/>
            <person name="Kjaerbolling I."/>
            <person name="Vesth T."/>
            <person name="Frisvad J.C."/>
            <person name="Nybo J.L."/>
            <person name="Theobald S."/>
            <person name="Kildgaard S."/>
            <person name="Isbrandt T."/>
            <person name="Kuo A."/>
            <person name="Sato A."/>
            <person name="Lyhne E.K."/>
            <person name="Kogle M.E."/>
            <person name="Wiebenga A."/>
            <person name="Kun R.S."/>
            <person name="Lubbers R.J."/>
            <person name="Makela M.R."/>
            <person name="Barry K."/>
            <person name="Chovatia M."/>
            <person name="Clum A."/>
            <person name="Daum C."/>
            <person name="Haridas S."/>
            <person name="He G."/>
            <person name="LaButti K."/>
            <person name="Lipzen A."/>
            <person name="Mondo S."/>
            <person name="Riley R."/>
            <person name="Salamov A."/>
            <person name="Simmons B.A."/>
            <person name="Magnuson J.K."/>
            <person name="Henrissat B."/>
            <person name="Mortensen U.H."/>
            <person name="Larsen T.O."/>
            <person name="Devries R.P."/>
            <person name="Grigoriev I.V."/>
            <person name="Machida M."/>
            <person name="Baker S.E."/>
            <person name="Andersen M.R."/>
        </authorList>
    </citation>
    <scope>NUCLEOTIDE SEQUENCE [LARGE SCALE GENOMIC DNA]</scope>
    <source>
        <strain evidence="4">CBS 130015</strain>
    </source>
</reference>
<proteinExistence type="inferred from homology"/>
<gene>
    <name evidence="3" type="ORF">BDV41DRAFT_583379</name>
</gene>
<dbReference type="EMBL" id="ML738463">
    <property type="protein sequence ID" value="KAE8306363.1"/>
    <property type="molecule type" value="Genomic_DNA"/>
</dbReference>
<dbReference type="AlphaFoldDB" id="A0A5N6VDF6"/>